<keyword evidence="2" id="KW-1133">Transmembrane helix</keyword>
<protein>
    <recommendedName>
        <fullName evidence="4">Hemolysin XhlA family protein</fullName>
    </recommendedName>
</protein>
<keyword evidence="2" id="KW-0812">Transmembrane</keyword>
<dbReference type="PATRIC" id="fig|935198.13.peg.2672"/>
<evidence type="ECO:0000256" key="1">
    <source>
        <dbReference type="SAM" id="Coils"/>
    </source>
</evidence>
<keyword evidence="1" id="KW-0175">Coiled coil</keyword>
<evidence type="ECO:0008006" key="4">
    <source>
        <dbReference type="Google" id="ProtNLM"/>
    </source>
</evidence>
<keyword evidence="2" id="KW-0472">Membrane</keyword>
<evidence type="ECO:0000313" key="3">
    <source>
        <dbReference type="EMBL" id="ACD24913.1"/>
    </source>
</evidence>
<reference evidence="3" key="1">
    <citation type="submission" date="2009-06" db="EMBL/GenBank/DDBJ databases">
        <authorList>
            <consortium name="US DOE Joint Genome Institute (JGI-PGF)"/>
            <person name="Lucas S."/>
            <person name="Copeland A."/>
            <person name="Lapidus A."/>
            <person name="Glavina del Rio T."/>
            <person name="Dalin E."/>
            <person name="Tice H."/>
            <person name="Bruce D."/>
            <person name="Goodwin L."/>
            <person name="Pitluck S."/>
            <person name="Kyrpides N."/>
            <person name="Mavromatis K."/>
            <person name="Ivanova N."/>
            <person name="Saunders E."/>
            <person name="Brettin T."/>
            <person name="Detter J.C."/>
            <person name="Han C."/>
            <person name="Larimer F."/>
            <person name="Land M."/>
            <person name="Hauser L."/>
            <person name="Markowitz V."/>
            <person name="Cheng J.-F."/>
            <person name="Hugenholtz P."/>
            <person name="Woyke T."/>
            <person name="Wu D."/>
            <person name="Gronow S."/>
            <person name="Klenk H.-P."/>
            <person name="Eisen J.A."/>
        </authorList>
    </citation>
    <scope>NUCLEOTIDE SEQUENCE</scope>
    <source>
        <strain evidence="3">Eklund 17B</strain>
    </source>
</reference>
<proteinExistence type="predicted"/>
<dbReference type="EMBL" id="CP001056">
    <property type="protein sequence ID" value="ACD24913.1"/>
    <property type="molecule type" value="Genomic_DNA"/>
</dbReference>
<reference evidence="3" key="2">
    <citation type="submission" date="2009-08" db="EMBL/GenBank/DDBJ databases">
        <authorList>
            <person name="Shrivastava S."/>
            <person name="Brinkac L.M."/>
            <person name="Dodson R.J."/>
            <person name="Harkins D.M."/>
            <person name="Durkin A.S."/>
            <person name="Sutton G."/>
        </authorList>
    </citation>
    <scope>NUCLEOTIDE SEQUENCE</scope>
    <source>
        <strain evidence="3">Eklund 17B</strain>
    </source>
</reference>
<sequence>MNAELVKDKLETHERRINNHSDRIDKLEQDNASFRTELKNLCDNLKQLTGVLKWLIALGISTLVGFFIYTIQTGIFNK</sequence>
<dbReference type="KEGG" id="cbk:CLL_A2711"/>
<dbReference type="InterPro" id="IPR019715">
    <property type="entry name" value="Haemolysin_XhlA"/>
</dbReference>
<name>B2TNU2_CLOBB</name>
<evidence type="ECO:0000256" key="2">
    <source>
        <dbReference type="SAM" id="Phobius"/>
    </source>
</evidence>
<feature type="transmembrane region" description="Helical" evidence="2">
    <location>
        <begin position="51"/>
        <end position="71"/>
    </location>
</feature>
<dbReference type="AlphaFoldDB" id="B2TNU2"/>
<feature type="coiled-coil region" evidence="1">
    <location>
        <begin position="3"/>
        <end position="44"/>
    </location>
</feature>
<gene>
    <name evidence="3" type="ordered locus">CLL_A2711</name>
</gene>
<organism evidence="3">
    <name type="scientific">Clostridium botulinum (strain Eklund 17B / Type B)</name>
    <dbReference type="NCBI Taxonomy" id="935198"/>
    <lineage>
        <taxon>Bacteria</taxon>
        <taxon>Bacillati</taxon>
        <taxon>Bacillota</taxon>
        <taxon>Clostridia</taxon>
        <taxon>Eubacteriales</taxon>
        <taxon>Clostridiaceae</taxon>
        <taxon>Clostridium</taxon>
    </lineage>
</organism>
<accession>B2TNU2</accession>
<dbReference type="HOGENOM" id="CLU_191307_0_0_9"/>
<accession>U4P875</accession>
<dbReference type="Pfam" id="PF10779">
    <property type="entry name" value="XhlA"/>
    <property type="match status" value="1"/>
</dbReference>